<evidence type="ECO:0000313" key="2">
    <source>
        <dbReference type="Proteomes" id="UP000034006"/>
    </source>
</evidence>
<dbReference type="EMBL" id="LCIH01000004">
    <property type="protein sequence ID" value="KKT52132.1"/>
    <property type="molecule type" value="Genomic_DNA"/>
</dbReference>
<dbReference type="Pfam" id="PF15610">
    <property type="entry name" value="PRTase_3"/>
    <property type="match status" value="1"/>
</dbReference>
<name>A0A0G1K753_9BACT</name>
<protein>
    <submittedName>
        <fullName evidence="1">Uncharacterized protein</fullName>
    </submittedName>
</protein>
<sequence>MNNSLGIFSVHTLSIDSDGNYVDSKTGENKNAIAKTYSLMKFGSAADIDFAANEIYQKFMIDFPEFESFFQERRNRNEFIAVTAPGFRNVESASNLLIDKAIKKINVFLSHKNLPTIIVMKLPRLESNKANYATLSSEERHSLPPTTDQILPGQEFFRFPIHFIFGDDIKITGATAKGAKIATEKHNALSFSEIYWVSLDPELTARFPGVEDKINQAQVKNELNQDIEYILEQDAFQPVQRLIRLILNETNRSVLTTFLKTVPDNSLSKLYISAHNNDYPKNDLYKESVVILNNEMKIRNLVNTEGLLL</sequence>
<dbReference type="AlphaFoldDB" id="A0A0G1K753"/>
<dbReference type="InterPro" id="IPR028944">
    <property type="entry name" value="PRTase_ComF-like"/>
</dbReference>
<comment type="caution">
    <text evidence="1">The sequence shown here is derived from an EMBL/GenBank/DDBJ whole genome shotgun (WGS) entry which is preliminary data.</text>
</comment>
<gene>
    <name evidence="1" type="ORF">UW44_C0004G0037</name>
</gene>
<dbReference type="STRING" id="1618387.UW44_C0004G0037"/>
<organism evidence="1 2">
    <name type="scientific">Candidatus Collierbacteria bacterium GW2011_GWB2_44_22</name>
    <dbReference type="NCBI Taxonomy" id="1618387"/>
    <lineage>
        <taxon>Bacteria</taxon>
        <taxon>Candidatus Collieribacteriota</taxon>
    </lineage>
</organism>
<proteinExistence type="predicted"/>
<reference evidence="1 2" key="1">
    <citation type="journal article" date="2015" name="Nature">
        <title>rRNA introns, odd ribosomes, and small enigmatic genomes across a large radiation of phyla.</title>
        <authorList>
            <person name="Brown C.T."/>
            <person name="Hug L.A."/>
            <person name="Thomas B.C."/>
            <person name="Sharon I."/>
            <person name="Castelle C.J."/>
            <person name="Singh A."/>
            <person name="Wilkins M.J."/>
            <person name="Williams K.H."/>
            <person name="Banfield J.F."/>
        </authorList>
    </citation>
    <scope>NUCLEOTIDE SEQUENCE [LARGE SCALE GENOMIC DNA]</scope>
</reference>
<evidence type="ECO:0000313" key="1">
    <source>
        <dbReference type="EMBL" id="KKT52132.1"/>
    </source>
</evidence>
<accession>A0A0G1K753</accession>
<dbReference type="Proteomes" id="UP000034006">
    <property type="component" value="Unassembled WGS sequence"/>
</dbReference>